<keyword evidence="3" id="KW-1185">Reference proteome</keyword>
<keyword evidence="1" id="KW-0732">Signal</keyword>
<feature type="signal peptide" evidence="1">
    <location>
        <begin position="1"/>
        <end position="19"/>
    </location>
</feature>
<dbReference type="Proteomes" id="UP000008068">
    <property type="component" value="Unassembled WGS sequence"/>
</dbReference>
<dbReference type="InParanoid" id="G0MW63"/>
<dbReference type="EMBL" id="GL379816">
    <property type="protein sequence ID" value="EGT45898.1"/>
    <property type="molecule type" value="Genomic_DNA"/>
</dbReference>
<dbReference type="HOGENOM" id="CLU_2529457_0_0_1"/>
<evidence type="ECO:0000256" key="1">
    <source>
        <dbReference type="SAM" id="SignalP"/>
    </source>
</evidence>
<gene>
    <name evidence="2" type="ORF">CAEBREN_18870</name>
</gene>
<dbReference type="AlphaFoldDB" id="G0MW63"/>
<name>G0MW63_CAEBE</name>
<sequence length="84" mass="9553">MTIFILFCLISELGTKTKTRSENAPENRENPNQNFEVAVPIQVNVVQQEAVARLPPPRHIMTEDAINTLIAHNLRRDLQVNGLY</sequence>
<protein>
    <submittedName>
        <fullName evidence="2">Uncharacterized protein</fullName>
    </submittedName>
</protein>
<reference evidence="3" key="1">
    <citation type="submission" date="2011-07" db="EMBL/GenBank/DDBJ databases">
        <authorList>
            <consortium name="Caenorhabditis brenneri Sequencing and Analysis Consortium"/>
            <person name="Wilson R.K."/>
        </authorList>
    </citation>
    <scope>NUCLEOTIDE SEQUENCE [LARGE SCALE GENOMIC DNA]</scope>
    <source>
        <strain evidence="3">PB2801</strain>
    </source>
</reference>
<evidence type="ECO:0000313" key="3">
    <source>
        <dbReference type="Proteomes" id="UP000008068"/>
    </source>
</evidence>
<organism evidence="3">
    <name type="scientific">Caenorhabditis brenneri</name>
    <name type="common">Nematode worm</name>
    <dbReference type="NCBI Taxonomy" id="135651"/>
    <lineage>
        <taxon>Eukaryota</taxon>
        <taxon>Metazoa</taxon>
        <taxon>Ecdysozoa</taxon>
        <taxon>Nematoda</taxon>
        <taxon>Chromadorea</taxon>
        <taxon>Rhabditida</taxon>
        <taxon>Rhabditina</taxon>
        <taxon>Rhabditomorpha</taxon>
        <taxon>Rhabditoidea</taxon>
        <taxon>Rhabditidae</taxon>
        <taxon>Peloderinae</taxon>
        <taxon>Caenorhabditis</taxon>
    </lineage>
</organism>
<proteinExistence type="predicted"/>
<accession>G0MW63</accession>
<feature type="chain" id="PRO_5003404790" evidence="1">
    <location>
        <begin position="20"/>
        <end position="84"/>
    </location>
</feature>
<evidence type="ECO:0000313" key="2">
    <source>
        <dbReference type="EMBL" id="EGT45898.1"/>
    </source>
</evidence>